<gene>
    <name evidence="1" type="ORF">LG651_03390</name>
</gene>
<dbReference type="AlphaFoldDB" id="A0A9X1I3M3"/>
<dbReference type="EMBL" id="JAJAPX010000001">
    <property type="protein sequence ID" value="MCB4807281.1"/>
    <property type="molecule type" value="Genomic_DNA"/>
</dbReference>
<dbReference type="Pfam" id="PF14054">
    <property type="entry name" value="DUF4249"/>
    <property type="match status" value="1"/>
</dbReference>
<accession>A0A9X1I3M3</accession>
<evidence type="ECO:0000313" key="1">
    <source>
        <dbReference type="EMBL" id="MCB4807281.1"/>
    </source>
</evidence>
<proteinExistence type="predicted"/>
<dbReference type="Proteomes" id="UP001139286">
    <property type="component" value="Unassembled WGS sequence"/>
</dbReference>
<comment type="caution">
    <text evidence="1">The sequence shown here is derived from an EMBL/GenBank/DDBJ whole genome shotgun (WGS) entry which is preliminary data.</text>
</comment>
<evidence type="ECO:0000313" key="2">
    <source>
        <dbReference type="Proteomes" id="UP001139286"/>
    </source>
</evidence>
<organism evidence="1 2">
    <name type="scientific">Neotamlana sargassicola</name>
    <dbReference type="NCBI Taxonomy" id="2883125"/>
    <lineage>
        <taxon>Bacteria</taxon>
        <taxon>Pseudomonadati</taxon>
        <taxon>Bacteroidota</taxon>
        <taxon>Flavobacteriia</taxon>
        <taxon>Flavobacteriales</taxon>
        <taxon>Flavobacteriaceae</taxon>
        <taxon>Neotamlana</taxon>
    </lineage>
</organism>
<dbReference type="PROSITE" id="PS51257">
    <property type="entry name" value="PROKAR_LIPOPROTEIN"/>
    <property type="match status" value="1"/>
</dbReference>
<sequence>MYRSLIFIALSLIFSSCEDVIDVDVNTAEPRLVIEASLDWEKGTTGSEQTIKLSMSSPYFSTDTDTSVTGALVTVTNMNNNTIFSFTDENNGTYSINNFEPIIGDTYQLTVVYNGETYQATETLIASTSIKEINESIEGGFDDELPEVNIYFDDPIDEENYYLISFYEIGDMFPFFADVSDEFVNGNEVYYFFEKEEDEDTNMSPFEAGDTVEVKLYGISEQYYSFMRLLIEQYYNSGNPFASNAALIKGNCINPTNPENYAFGYFRVTEVDVVSYTFE</sequence>
<dbReference type="RefSeq" id="WP_226694743.1">
    <property type="nucleotide sequence ID" value="NZ_JAJAPX010000001.1"/>
</dbReference>
<protein>
    <submittedName>
        <fullName evidence="1">DUF4249 domain-containing protein</fullName>
    </submittedName>
</protein>
<dbReference type="InterPro" id="IPR025345">
    <property type="entry name" value="DUF4249"/>
</dbReference>
<keyword evidence="2" id="KW-1185">Reference proteome</keyword>
<name>A0A9X1I3M3_9FLAO</name>
<reference evidence="1" key="1">
    <citation type="submission" date="2021-10" db="EMBL/GenBank/DDBJ databases">
        <title>Tamlana sargassums sp. nov., and Tamlana laminarinivorans sp. nov., two new bacteria isolated from the brown alga.</title>
        <authorList>
            <person name="Li J."/>
        </authorList>
    </citation>
    <scope>NUCLEOTIDE SEQUENCE</scope>
    <source>
        <strain evidence="1">62-3</strain>
    </source>
</reference>